<dbReference type="EMBL" id="LAZR01001484">
    <property type="protein sequence ID" value="KKN43854.1"/>
    <property type="molecule type" value="Genomic_DNA"/>
</dbReference>
<dbReference type="AlphaFoldDB" id="A0A0F9QN31"/>
<comment type="caution">
    <text evidence="1">The sequence shown here is derived from an EMBL/GenBank/DDBJ whole genome shotgun (WGS) entry which is preliminary data.</text>
</comment>
<accession>A0A0F9QN31</accession>
<gene>
    <name evidence="1" type="ORF">LCGC14_0699100</name>
</gene>
<proteinExistence type="predicted"/>
<name>A0A0F9QN31_9ZZZZ</name>
<protein>
    <submittedName>
        <fullName evidence="1">Uncharacterized protein</fullName>
    </submittedName>
</protein>
<organism evidence="1">
    <name type="scientific">marine sediment metagenome</name>
    <dbReference type="NCBI Taxonomy" id="412755"/>
    <lineage>
        <taxon>unclassified sequences</taxon>
        <taxon>metagenomes</taxon>
        <taxon>ecological metagenomes</taxon>
    </lineage>
</organism>
<reference evidence="1" key="1">
    <citation type="journal article" date="2015" name="Nature">
        <title>Complex archaea that bridge the gap between prokaryotes and eukaryotes.</title>
        <authorList>
            <person name="Spang A."/>
            <person name="Saw J.H."/>
            <person name="Jorgensen S.L."/>
            <person name="Zaremba-Niedzwiedzka K."/>
            <person name="Martijn J."/>
            <person name="Lind A.E."/>
            <person name="van Eijk R."/>
            <person name="Schleper C."/>
            <person name="Guy L."/>
            <person name="Ettema T.J."/>
        </authorList>
    </citation>
    <scope>NUCLEOTIDE SEQUENCE</scope>
</reference>
<evidence type="ECO:0000313" key="1">
    <source>
        <dbReference type="EMBL" id="KKN43854.1"/>
    </source>
</evidence>
<sequence>MAELDEYIIRYGQDADNLDREIVISDAQVDAHMTHKVSGLGSGTWYFTILVRDNNGLVSAPSAVVDKQIRS</sequence>